<dbReference type="Proteomes" id="UP000290289">
    <property type="component" value="Chromosome 13"/>
</dbReference>
<dbReference type="Pfam" id="PF07859">
    <property type="entry name" value="Abhydrolase_3"/>
    <property type="match status" value="2"/>
</dbReference>
<comment type="caution">
    <text evidence="4">The sequence shown here is derived from an EMBL/GenBank/DDBJ whole genome shotgun (WGS) entry which is preliminary data.</text>
</comment>
<comment type="similarity">
    <text evidence="1">Belongs to the 'GDXG' lipolytic enzyme family.</text>
</comment>
<feature type="domain" description="Alpha/beta hydrolase fold-3" evidence="3">
    <location>
        <begin position="44"/>
        <end position="187"/>
    </location>
</feature>
<evidence type="ECO:0000313" key="4">
    <source>
        <dbReference type="EMBL" id="RXH80385.1"/>
    </source>
</evidence>
<gene>
    <name evidence="4" type="ORF">DVH24_041532</name>
</gene>
<dbReference type="AlphaFoldDB" id="A0A498IE56"/>
<dbReference type="InterPro" id="IPR029058">
    <property type="entry name" value="AB_hydrolase_fold"/>
</dbReference>
<proteinExistence type="inferred from homology"/>
<dbReference type="InterPro" id="IPR002168">
    <property type="entry name" value="Lipase_GDXG_HIS_AS"/>
</dbReference>
<dbReference type="InterPro" id="IPR013094">
    <property type="entry name" value="AB_hydrolase_3"/>
</dbReference>
<dbReference type="GO" id="GO:0016787">
    <property type="term" value="F:hydrolase activity"/>
    <property type="evidence" value="ECO:0007669"/>
    <property type="project" value="UniProtKB-KW"/>
</dbReference>
<sequence>MFKRLNFFSCQPESPKATINKDGSVEHLLGSPYVPPSPTQNPHTARVLAISVEYRLALKNPLPIAYEDCWDALRWVASHSSNKDTDNNKEFGDFDRLYIGGDSAGGNIAHNMAIKVEVESLCGGVKILVAFLSHPYFWSSKPIRSEPRGEDFEKTLPYLVWDLVYPSAPRGIDNPMLNPAVGGKEKWSCLKWKERIIAIISCVRLRLRMRVGIEVFGITKESWGKGEVELFEVKGEDCFHFQLEMDPENENVEKEFNRLFPQLIGNFTPSSFTHLHIYPSYLMASITKELTFKSVPFIRIFEDGTVERTPLPYPSYVPPSPDQDPETGVSSKDITISENPKISVRAFLPNLPQNHTQKLPILVYFHGGAFCMESAFSFLNQRYLNLLVSEAKVIAVSVEYRLAPENPLPTAYEDCWAALQWVASHSSNKDLDSNKEPWLVRYGDFGRLYIGGDSAGGNITHNLAMKGGVESLCGGVKILGAFLSCPYFWGSKPIGSEPKGEEFEKYHHSIAWDFVYPSAPGGIDNPMVNPEGEGAPSLTGLGCSKVLVCVAGKDDLRDRGVQYYDLVKESGWKGELELFEVEGEDHCFHFWLMIESKTETENVKKPRQVAGVHFMLNLSSSISHNKQIH</sequence>
<keyword evidence="2" id="KW-0378">Hydrolase</keyword>
<dbReference type="InterPro" id="IPR050466">
    <property type="entry name" value="Carboxylest/Gibb_receptor"/>
</dbReference>
<keyword evidence="5" id="KW-1185">Reference proteome</keyword>
<dbReference type="PANTHER" id="PTHR23024:SF551">
    <property type="entry name" value="2-HYDROXYISOFLAVANONE DEHYDRATASE-LIKE"/>
    <property type="match status" value="1"/>
</dbReference>
<dbReference type="Gene3D" id="3.40.50.1820">
    <property type="entry name" value="alpha/beta hydrolase"/>
    <property type="match status" value="2"/>
</dbReference>
<evidence type="ECO:0000256" key="2">
    <source>
        <dbReference type="ARBA" id="ARBA00022801"/>
    </source>
</evidence>
<dbReference type="EMBL" id="RDQH01000339">
    <property type="protein sequence ID" value="RXH80385.1"/>
    <property type="molecule type" value="Genomic_DNA"/>
</dbReference>
<name>A0A498IE56_MALDO</name>
<dbReference type="PANTHER" id="PTHR23024">
    <property type="entry name" value="ARYLACETAMIDE DEACETYLASE"/>
    <property type="match status" value="1"/>
</dbReference>
<organism evidence="4 5">
    <name type="scientific">Malus domestica</name>
    <name type="common">Apple</name>
    <name type="synonym">Pyrus malus</name>
    <dbReference type="NCBI Taxonomy" id="3750"/>
    <lineage>
        <taxon>Eukaryota</taxon>
        <taxon>Viridiplantae</taxon>
        <taxon>Streptophyta</taxon>
        <taxon>Embryophyta</taxon>
        <taxon>Tracheophyta</taxon>
        <taxon>Spermatophyta</taxon>
        <taxon>Magnoliopsida</taxon>
        <taxon>eudicotyledons</taxon>
        <taxon>Gunneridae</taxon>
        <taxon>Pentapetalae</taxon>
        <taxon>rosids</taxon>
        <taxon>fabids</taxon>
        <taxon>Rosales</taxon>
        <taxon>Rosaceae</taxon>
        <taxon>Amygdaloideae</taxon>
        <taxon>Maleae</taxon>
        <taxon>Malus</taxon>
    </lineage>
</organism>
<dbReference type="STRING" id="3750.A0A498IE56"/>
<accession>A0A498IE56</accession>
<dbReference type="PROSITE" id="PS01173">
    <property type="entry name" value="LIPASE_GDXG_HIS"/>
    <property type="match status" value="1"/>
</dbReference>
<reference evidence="4 5" key="1">
    <citation type="submission" date="2018-10" db="EMBL/GenBank/DDBJ databases">
        <title>A high-quality apple genome assembly.</title>
        <authorList>
            <person name="Hu J."/>
        </authorList>
    </citation>
    <scope>NUCLEOTIDE SEQUENCE [LARGE SCALE GENOMIC DNA]</scope>
    <source>
        <strain evidence="5">cv. HFTH1</strain>
        <tissue evidence="4">Young leaf</tissue>
    </source>
</reference>
<feature type="domain" description="Alpha/beta hydrolase fold-3" evidence="3">
    <location>
        <begin position="362"/>
        <end position="589"/>
    </location>
</feature>
<evidence type="ECO:0000256" key="1">
    <source>
        <dbReference type="ARBA" id="ARBA00010515"/>
    </source>
</evidence>
<evidence type="ECO:0000259" key="3">
    <source>
        <dbReference type="Pfam" id="PF07859"/>
    </source>
</evidence>
<dbReference type="SUPFAM" id="SSF53474">
    <property type="entry name" value="alpha/beta-Hydrolases"/>
    <property type="match status" value="2"/>
</dbReference>
<evidence type="ECO:0000313" key="5">
    <source>
        <dbReference type="Proteomes" id="UP000290289"/>
    </source>
</evidence>
<protein>
    <recommendedName>
        <fullName evidence="3">Alpha/beta hydrolase fold-3 domain-containing protein</fullName>
    </recommendedName>
</protein>